<organism evidence="10 11">
    <name type="scientific">Trichoderma aggressivum f. europaeum</name>
    <dbReference type="NCBI Taxonomy" id="173218"/>
    <lineage>
        <taxon>Eukaryota</taxon>
        <taxon>Fungi</taxon>
        <taxon>Dikarya</taxon>
        <taxon>Ascomycota</taxon>
        <taxon>Pezizomycotina</taxon>
        <taxon>Sordariomycetes</taxon>
        <taxon>Hypocreomycetidae</taxon>
        <taxon>Hypocreales</taxon>
        <taxon>Hypocreaceae</taxon>
        <taxon>Trichoderma</taxon>
    </lineage>
</organism>
<proteinExistence type="predicted"/>
<dbReference type="AlphaFoldDB" id="A0AAE1I607"/>
<reference evidence="10" key="1">
    <citation type="submission" date="2023-11" db="EMBL/GenBank/DDBJ databases">
        <title>The genome sequences of three competitors of mushroom-forming fungi.</title>
        <authorList>
            <person name="Beijen E."/>
            <person name="Ohm R.A."/>
        </authorList>
    </citation>
    <scope>NUCLEOTIDE SEQUENCE</scope>
    <source>
        <strain evidence="10">CBS 100526</strain>
    </source>
</reference>
<keyword evidence="8" id="KW-0472">Membrane</keyword>
<protein>
    <submittedName>
        <fullName evidence="10">Transcriptional regulator family: Fungal Specific TF</fullName>
    </submittedName>
</protein>
<dbReference type="Pfam" id="PF00172">
    <property type="entry name" value="Zn_clus"/>
    <property type="match status" value="1"/>
</dbReference>
<feature type="transmembrane region" description="Helical" evidence="8">
    <location>
        <begin position="72"/>
        <end position="93"/>
    </location>
</feature>
<keyword evidence="6" id="KW-0539">Nucleus</keyword>
<dbReference type="GO" id="GO:0008270">
    <property type="term" value="F:zinc ion binding"/>
    <property type="evidence" value="ECO:0007669"/>
    <property type="project" value="InterPro"/>
</dbReference>
<evidence type="ECO:0000256" key="4">
    <source>
        <dbReference type="ARBA" id="ARBA00023125"/>
    </source>
</evidence>
<sequence>MAAPGPGPAATVSAEDSYQTPAATPTGSPDPDGMGPSLSSSGIGLPMASAVGRDNGSEAPKKRNRRSNPKSLAVMVATMIFLLLLLPHCSLLSSHPQRLISDNPLTSSVHRQRRIKCDEMRPACSQCVRSKKDCTGYPAPNRGTRTALDVRIAPKPLVAASAGFQHLQPAPSSIASASTLTTASLLPIGRAVMLPPRRVNRRKRQTKTLASNATMPFVYEPSHNLALMHTESLYFDLFRVQTAAELSGYFDCNFWTQRVLQECHFEPSIRHAVVALGALYKTLEQSCEPDSTPLPGAMSRLDSVMCHWQVAVRKYSEACNAMLHLSGNKLATNKTRLMASVLLACFDSFIGDHRQAIVQIQTGLGLLARIQYERTQAPPSNERVEEDLLVIFTRLAIQAKSYDMAFHFPHPYVIQLGPQSLQDPSSPLSEMGSPQPPKLIPHQFSSLREARLASDQLCEMLLRFIEHLQHAKKEPSYTLPPSWRQLGATFQGQIDSWSEAFEPIFQSRLQLGMNLLQKSGIAALKMFHINMHVIFLTIFCDAEVQFDGFLPHFKAIVSLGWEVVGDDEKRAAPERCPDPQRCKQQHGIPLPAFRAGKYTTHHIKPSFSADLGIVPPLFVVATKCREPTVRREAIQLLRSSARREGMWDSELTANIAQWIMEIEESDNPFPEMSFPGGPTQAVLPSRAIPEEKRIMVQSVDFDLRERFAQLTVGSRDLRQGMKDRRHKATRITW</sequence>
<dbReference type="PANTHER" id="PTHR36206">
    <property type="entry name" value="ASPERCRYPTIN BIOSYNTHESIS CLUSTER-SPECIFIC TRANSCRIPTION REGULATOR ATNN-RELATED"/>
    <property type="match status" value="1"/>
</dbReference>
<evidence type="ECO:0000256" key="1">
    <source>
        <dbReference type="ARBA" id="ARBA00022723"/>
    </source>
</evidence>
<evidence type="ECO:0000313" key="11">
    <source>
        <dbReference type="Proteomes" id="UP001273209"/>
    </source>
</evidence>
<dbReference type="InterPro" id="IPR001138">
    <property type="entry name" value="Zn2Cys6_DnaBD"/>
</dbReference>
<dbReference type="InterPro" id="IPR052360">
    <property type="entry name" value="Transcr_Regulatory_Proteins"/>
</dbReference>
<dbReference type="RefSeq" id="XP_062750959.1">
    <property type="nucleotide sequence ID" value="XM_062894157.1"/>
</dbReference>
<feature type="compositionally biased region" description="Low complexity" evidence="7">
    <location>
        <begin position="33"/>
        <end position="47"/>
    </location>
</feature>
<dbReference type="InterPro" id="IPR036864">
    <property type="entry name" value="Zn2-C6_fun-type_DNA-bd_sf"/>
</dbReference>
<evidence type="ECO:0000313" key="10">
    <source>
        <dbReference type="EMBL" id="KAK4062063.1"/>
    </source>
</evidence>
<keyword evidence="5" id="KW-0804">Transcription</keyword>
<name>A0AAE1I607_9HYPO</name>
<dbReference type="EMBL" id="JAWRVG010000065">
    <property type="protein sequence ID" value="KAK4062063.1"/>
    <property type="molecule type" value="Genomic_DNA"/>
</dbReference>
<dbReference type="GO" id="GO:0000981">
    <property type="term" value="F:DNA-binding transcription factor activity, RNA polymerase II-specific"/>
    <property type="evidence" value="ECO:0007669"/>
    <property type="project" value="InterPro"/>
</dbReference>
<dbReference type="CDD" id="cd00067">
    <property type="entry name" value="GAL4"/>
    <property type="match status" value="1"/>
</dbReference>
<evidence type="ECO:0000256" key="7">
    <source>
        <dbReference type="SAM" id="MobiDB-lite"/>
    </source>
</evidence>
<keyword evidence="8" id="KW-1133">Transmembrane helix</keyword>
<dbReference type="SUPFAM" id="SSF57701">
    <property type="entry name" value="Zn2/Cys6 DNA-binding domain"/>
    <property type="match status" value="1"/>
</dbReference>
<feature type="compositionally biased region" description="Polar residues" evidence="7">
    <location>
        <begin position="14"/>
        <end position="27"/>
    </location>
</feature>
<accession>A0AAE1I607</accession>
<dbReference type="SMART" id="SM00066">
    <property type="entry name" value="GAL4"/>
    <property type="match status" value="1"/>
</dbReference>
<evidence type="ECO:0000256" key="8">
    <source>
        <dbReference type="SAM" id="Phobius"/>
    </source>
</evidence>
<keyword evidence="11" id="KW-1185">Reference proteome</keyword>
<feature type="domain" description="Zn(2)-C6 fungal-type" evidence="9">
    <location>
        <begin position="106"/>
        <end position="145"/>
    </location>
</feature>
<comment type="caution">
    <text evidence="10">The sequence shown here is derived from an EMBL/GenBank/DDBJ whole genome shotgun (WGS) entry which is preliminary data.</text>
</comment>
<dbReference type="PANTHER" id="PTHR36206:SF4">
    <property type="entry name" value="HYPOTHETICAL CONSERVED PROTEIN (EUROFUNG)-RELATED"/>
    <property type="match status" value="1"/>
</dbReference>
<dbReference type="Proteomes" id="UP001273209">
    <property type="component" value="Unassembled WGS sequence"/>
</dbReference>
<keyword evidence="4" id="KW-0238">DNA-binding</keyword>
<keyword evidence="2" id="KW-0862">Zinc</keyword>
<dbReference type="GO" id="GO:0003677">
    <property type="term" value="F:DNA binding"/>
    <property type="evidence" value="ECO:0007669"/>
    <property type="project" value="UniProtKB-KW"/>
</dbReference>
<keyword evidence="3" id="KW-0805">Transcription regulation</keyword>
<evidence type="ECO:0000256" key="5">
    <source>
        <dbReference type="ARBA" id="ARBA00023163"/>
    </source>
</evidence>
<evidence type="ECO:0000256" key="2">
    <source>
        <dbReference type="ARBA" id="ARBA00022833"/>
    </source>
</evidence>
<gene>
    <name evidence="10" type="ORF">Triagg1_10120</name>
</gene>
<dbReference type="Gene3D" id="4.10.240.10">
    <property type="entry name" value="Zn(2)-C6 fungal-type DNA-binding domain"/>
    <property type="match status" value="1"/>
</dbReference>
<keyword evidence="1" id="KW-0479">Metal-binding</keyword>
<evidence type="ECO:0000256" key="3">
    <source>
        <dbReference type="ARBA" id="ARBA00023015"/>
    </source>
</evidence>
<feature type="region of interest" description="Disordered" evidence="7">
    <location>
        <begin position="1"/>
        <end position="70"/>
    </location>
</feature>
<evidence type="ECO:0000256" key="6">
    <source>
        <dbReference type="ARBA" id="ARBA00023242"/>
    </source>
</evidence>
<evidence type="ECO:0000259" key="9">
    <source>
        <dbReference type="SMART" id="SM00066"/>
    </source>
</evidence>
<dbReference type="GeneID" id="87914062"/>
<keyword evidence="8" id="KW-0812">Transmembrane</keyword>